<dbReference type="Proteomes" id="UP000747399">
    <property type="component" value="Unassembled WGS sequence"/>
</dbReference>
<keyword evidence="3" id="KW-1185">Reference proteome</keyword>
<organism evidence="2 3">
    <name type="scientific">Volvox africanus</name>
    <dbReference type="NCBI Taxonomy" id="51714"/>
    <lineage>
        <taxon>Eukaryota</taxon>
        <taxon>Viridiplantae</taxon>
        <taxon>Chlorophyta</taxon>
        <taxon>core chlorophytes</taxon>
        <taxon>Chlorophyceae</taxon>
        <taxon>CS clade</taxon>
        <taxon>Chlamydomonadales</taxon>
        <taxon>Volvocaceae</taxon>
        <taxon>Volvox</taxon>
    </lineage>
</organism>
<proteinExistence type="predicted"/>
<dbReference type="SUPFAM" id="SSF56672">
    <property type="entry name" value="DNA/RNA polymerases"/>
    <property type="match status" value="1"/>
</dbReference>
<reference evidence="2" key="1">
    <citation type="journal article" date="2021" name="Proc. Natl. Acad. Sci. U.S.A.">
        <title>Three genomes in the algal genus Volvox reveal the fate of a haploid sex-determining region after a transition to homothallism.</title>
        <authorList>
            <person name="Yamamoto K."/>
            <person name="Hamaji T."/>
            <person name="Kawai-Toyooka H."/>
            <person name="Matsuzaki R."/>
            <person name="Takahashi F."/>
            <person name="Nishimura Y."/>
            <person name="Kawachi M."/>
            <person name="Noguchi H."/>
            <person name="Minakuchi Y."/>
            <person name="Umen J.G."/>
            <person name="Toyoda A."/>
            <person name="Nozaki H."/>
        </authorList>
    </citation>
    <scope>NUCLEOTIDE SEQUENCE</scope>
    <source>
        <strain evidence="2">NIES-3780</strain>
    </source>
</reference>
<dbReference type="Gene3D" id="3.10.10.10">
    <property type="entry name" value="HIV Type 1 Reverse Transcriptase, subunit A, domain 1"/>
    <property type="match status" value="1"/>
</dbReference>
<dbReference type="PANTHER" id="PTHR33050">
    <property type="entry name" value="REVERSE TRANSCRIPTASE DOMAIN-CONTAINING PROTEIN"/>
    <property type="match status" value="1"/>
</dbReference>
<dbReference type="Pfam" id="PF00078">
    <property type="entry name" value="RVT_1"/>
    <property type="match status" value="1"/>
</dbReference>
<protein>
    <recommendedName>
        <fullName evidence="1">Reverse transcriptase domain-containing protein</fullName>
    </recommendedName>
</protein>
<comment type="caution">
    <text evidence="2">The sequence shown here is derived from an EMBL/GenBank/DDBJ whole genome shotgun (WGS) entry which is preliminary data.</text>
</comment>
<name>A0A8J4AVZ5_9CHLO</name>
<accession>A0A8J4AVZ5</accession>
<dbReference type="InterPro" id="IPR052055">
    <property type="entry name" value="Hepadnavirus_pol/RT"/>
</dbReference>
<evidence type="ECO:0000313" key="2">
    <source>
        <dbReference type="EMBL" id="GIL49000.1"/>
    </source>
</evidence>
<dbReference type="InterPro" id="IPR043502">
    <property type="entry name" value="DNA/RNA_pol_sf"/>
</dbReference>
<feature type="domain" description="Reverse transcriptase" evidence="1">
    <location>
        <begin position="172"/>
        <end position="301"/>
    </location>
</feature>
<dbReference type="Gene3D" id="3.30.70.270">
    <property type="match status" value="1"/>
</dbReference>
<dbReference type="PANTHER" id="PTHR33050:SF7">
    <property type="entry name" value="RIBONUCLEASE H"/>
    <property type="match status" value="1"/>
</dbReference>
<sequence length="697" mass="78143">MEPENAENLPAWRHYFSLANGAKPLSAAQRQVLEFLEQGVKFEFVGAPGPEEKTSTQRRKKRQIVCQMLKQALPGCEPEDLLTGREPHPIQFPNHHSTEKHAEYVCQEVQKAIDRGVIARWTPEMGSPTVVNGLRVVESKGGHKLRLCMNPMYPNLFMKIPPVKYETIADVCGFVQEGDWLFTTDDTSGYSNLLFHPSMYPITAFEFKGEILYFRAMAFGFAPACWVYTLLKQELLRPLRMLSWDLAYLIDDLLSAARSEPEARFGARLLVRLLTALGFTLGAAKCQLRPARQARFLGFIVDAEKQTLRVPEDKVQGLVALVGELETQAGAGAPISYWQVAQVAGKMMAMSPAVSLAPLHARVVGQALVGKTAWDAALPDPKMFLQRARLFLTLLELKNGRTWWAKHSPTRLRAVGDASELGFGGLLPDGELGAASSFYVPFTPDQARRMMAGDFSSTEREGLAMGVCLKWIEASQPELTMSGTIQYQTDSQSAMFCVLGMKGAAPCLQAVDELLCWCAERDLELEVVWYPRESDFQEAADALSKHPDLTQWQLRAEVFNSLWIEPCLEGRQPMVDAFADERSTKLPKFYSSTLSPNSAGIDAFAQPWGGPEQLLYINPPFQLMGRVVRKIREEQANCVLVTPIWPRWWMVTLNRMPVRARRRLPHSGLFERPRGAGGTPMVKSPRYAVEALYIIWD</sequence>
<dbReference type="InterPro" id="IPR043128">
    <property type="entry name" value="Rev_trsase/Diguanyl_cyclase"/>
</dbReference>
<dbReference type="InterPro" id="IPR000477">
    <property type="entry name" value="RT_dom"/>
</dbReference>
<dbReference type="AlphaFoldDB" id="A0A8J4AVZ5"/>
<dbReference type="EMBL" id="BNCO01000006">
    <property type="protein sequence ID" value="GIL49000.1"/>
    <property type="molecule type" value="Genomic_DNA"/>
</dbReference>
<evidence type="ECO:0000259" key="1">
    <source>
        <dbReference type="Pfam" id="PF00078"/>
    </source>
</evidence>
<gene>
    <name evidence="2" type="ORF">Vafri_5489</name>
</gene>
<evidence type="ECO:0000313" key="3">
    <source>
        <dbReference type="Proteomes" id="UP000747399"/>
    </source>
</evidence>